<dbReference type="Proteomes" id="UP000653797">
    <property type="component" value="Unassembled WGS sequence"/>
</dbReference>
<dbReference type="EMBL" id="JACXAA010000004">
    <property type="protein sequence ID" value="MBD2754054.1"/>
    <property type="molecule type" value="Genomic_DNA"/>
</dbReference>
<name>A0A927B1X1_9BACT</name>
<sequence>MKTGRSKSLDLDFLQDDDMFTGDEGAFDNNWLVSAGDLFGQMDDLIDE</sequence>
<organism evidence="1 2">
    <name type="scientific">Spirosoma validum</name>
    <dbReference type="NCBI Taxonomy" id="2771355"/>
    <lineage>
        <taxon>Bacteria</taxon>
        <taxon>Pseudomonadati</taxon>
        <taxon>Bacteroidota</taxon>
        <taxon>Cytophagia</taxon>
        <taxon>Cytophagales</taxon>
        <taxon>Cytophagaceae</taxon>
        <taxon>Spirosoma</taxon>
    </lineage>
</organism>
<dbReference type="AlphaFoldDB" id="A0A927B1X1"/>
<evidence type="ECO:0000313" key="1">
    <source>
        <dbReference type="EMBL" id="MBD2754054.1"/>
    </source>
</evidence>
<reference evidence="1" key="1">
    <citation type="submission" date="2020-09" db="EMBL/GenBank/DDBJ databases">
        <authorList>
            <person name="Kim M.K."/>
        </authorList>
    </citation>
    <scope>NUCLEOTIDE SEQUENCE</scope>
    <source>
        <strain evidence="1">BT704</strain>
    </source>
</reference>
<keyword evidence="2" id="KW-1185">Reference proteome</keyword>
<gene>
    <name evidence="1" type="ORF">IC230_14190</name>
</gene>
<proteinExistence type="predicted"/>
<accession>A0A927B1X1</accession>
<comment type="caution">
    <text evidence="1">The sequence shown here is derived from an EMBL/GenBank/DDBJ whole genome shotgun (WGS) entry which is preliminary data.</text>
</comment>
<dbReference type="RefSeq" id="WP_191039682.1">
    <property type="nucleotide sequence ID" value="NZ_JACXAA010000004.1"/>
</dbReference>
<evidence type="ECO:0000313" key="2">
    <source>
        <dbReference type="Proteomes" id="UP000653797"/>
    </source>
</evidence>
<protein>
    <submittedName>
        <fullName evidence="1">Uncharacterized protein</fullName>
    </submittedName>
</protein>